<feature type="transmembrane region" description="Helical" evidence="1">
    <location>
        <begin position="14"/>
        <end position="33"/>
    </location>
</feature>
<protein>
    <submittedName>
        <fullName evidence="2">Uncharacterized protein</fullName>
    </submittedName>
</protein>
<evidence type="ECO:0000256" key="1">
    <source>
        <dbReference type="SAM" id="Phobius"/>
    </source>
</evidence>
<dbReference type="Proteomes" id="UP000064029">
    <property type="component" value="Unassembled WGS sequence"/>
</dbReference>
<feature type="transmembrane region" description="Helical" evidence="1">
    <location>
        <begin position="84"/>
        <end position="104"/>
    </location>
</feature>
<organism evidence="2 3">
    <name type="scientific">Burkholderia ubonensis</name>
    <dbReference type="NCBI Taxonomy" id="101571"/>
    <lineage>
        <taxon>Bacteria</taxon>
        <taxon>Pseudomonadati</taxon>
        <taxon>Pseudomonadota</taxon>
        <taxon>Betaproteobacteria</taxon>
        <taxon>Burkholderiales</taxon>
        <taxon>Burkholderiaceae</taxon>
        <taxon>Burkholderia</taxon>
        <taxon>Burkholderia cepacia complex</taxon>
    </lineage>
</organism>
<keyword evidence="1" id="KW-1133">Transmembrane helix</keyword>
<reference evidence="2 3" key="1">
    <citation type="submission" date="2015-11" db="EMBL/GenBank/DDBJ databases">
        <title>Expanding the genomic diversity of Burkholderia species for the development of highly accurate diagnostics.</title>
        <authorList>
            <person name="Sahl J."/>
            <person name="Keim P."/>
            <person name="Wagner D."/>
        </authorList>
    </citation>
    <scope>NUCLEOTIDE SEQUENCE [LARGE SCALE GENOMIC DNA]</scope>
    <source>
        <strain evidence="2 3">MSMB2036</strain>
    </source>
</reference>
<comment type="caution">
    <text evidence="2">The sequence shown here is derived from an EMBL/GenBank/DDBJ whole genome shotgun (WGS) entry which is preliminary data.</text>
</comment>
<name>A0A103RBA6_9BURK</name>
<keyword evidence="1" id="KW-0812">Transmembrane</keyword>
<dbReference type="EMBL" id="LOXM01000148">
    <property type="protein sequence ID" value="KVG64599.1"/>
    <property type="molecule type" value="Genomic_DNA"/>
</dbReference>
<evidence type="ECO:0000313" key="3">
    <source>
        <dbReference type="Proteomes" id="UP000064029"/>
    </source>
</evidence>
<gene>
    <name evidence="2" type="ORF">WJ33_27455</name>
</gene>
<dbReference type="AlphaFoldDB" id="A0A103RBA6"/>
<sequence>MIGSVVRYQADESLYSFADILVDLVLTLFLLPIDTLKKVRMYSSVPGYKVGIKYFEASDKFIRRGIWPRPEYFTNSLEPCVCQLLGLLIVGVLAFASSRVALLYRTIRPDQDLGRVLNDFLERLAKTFQPFPISDF</sequence>
<keyword evidence="1" id="KW-0472">Membrane</keyword>
<proteinExistence type="predicted"/>
<accession>A0A103RBA6</accession>
<evidence type="ECO:0000313" key="2">
    <source>
        <dbReference type="EMBL" id="KVG64599.1"/>
    </source>
</evidence>